<dbReference type="GeneID" id="34613007"/>
<dbReference type="Proteomes" id="UP000184188">
    <property type="component" value="Unassembled WGS sequence"/>
</dbReference>
<evidence type="ECO:0000313" key="4">
    <source>
        <dbReference type="EMBL" id="OJJ46416.1"/>
    </source>
</evidence>
<dbReference type="AlphaFoldDB" id="A0A1L9SH60"/>
<dbReference type="Pfam" id="PF00109">
    <property type="entry name" value="ketoacyl-synt"/>
    <property type="match status" value="1"/>
</dbReference>
<protein>
    <recommendedName>
        <fullName evidence="3">Ketosynthase family 3 (KS3) domain-containing protein</fullName>
    </recommendedName>
</protein>
<dbReference type="InterPro" id="IPR014030">
    <property type="entry name" value="Ketoacyl_synth_N"/>
</dbReference>
<organism evidence="4 5">
    <name type="scientific">Penicilliopsis zonata CBS 506.65</name>
    <dbReference type="NCBI Taxonomy" id="1073090"/>
    <lineage>
        <taxon>Eukaryota</taxon>
        <taxon>Fungi</taxon>
        <taxon>Dikarya</taxon>
        <taxon>Ascomycota</taxon>
        <taxon>Pezizomycotina</taxon>
        <taxon>Eurotiomycetes</taxon>
        <taxon>Eurotiomycetidae</taxon>
        <taxon>Eurotiales</taxon>
        <taxon>Aspergillaceae</taxon>
        <taxon>Penicilliopsis</taxon>
    </lineage>
</organism>
<accession>A0A1L9SH60</accession>
<keyword evidence="2" id="KW-0597">Phosphoprotein</keyword>
<dbReference type="InterPro" id="IPR020841">
    <property type="entry name" value="PKS_Beta-ketoAc_synthase_dom"/>
</dbReference>
<dbReference type="GO" id="GO:0006633">
    <property type="term" value="P:fatty acid biosynthetic process"/>
    <property type="evidence" value="ECO:0007669"/>
    <property type="project" value="TreeGrafter"/>
</dbReference>
<dbReference type="PROSITE" id="PS52004">
    <property type="entry name" value="KS3_2"/>
    <property type="match status" value="1"/>
</dbReference>
<name>A0A1L9SH60_9EURO</name>
<evidence type="ECO:0000313" key="5">
    <source>
        <dbReference type="Proteomes" id="UP000184188"/>
    </source>
</evidence>
<sequence>MSASYSHGDIAIIGIACRFPGGASDPEKFWDLLSNKRSAFTTVPKDQYNGDAFYHPAREKLNTLSARGGHFLNENITTFDAPFFHITAQEVTAMDPTARMLLEVTYEALENAGLPVENVVGSDTSCQVGCFTRDWHEMLMCDAETAPLYAGTGTGFSLLSNRNALRDRDFIHSVIRRTGID</sequence>
<evidence type="ECO:0000259" key="3">
    <source>
        <dbReference type="PROSITE" id="PS52004"/>
    </source>
</evidence>
<dbReference type="SMART" id="SM00825">
    <property type="entry name" value="PKS_KS"/>
    <property type="match status" value="1"/>
</dbReference>
<dbReference type="PANTHER" id="PTHR43775:SF29">
    <property type="entry name" value="ASPERFURANONE POLYKETIDE SYNTHASE AFOG-RELATED"/>
    <property type="match status" value="1"/>
</dbReference>
<dbReference type="SUPFAM" id="SSF53901">
    <property type="entry name" value="Thiolase-like"/>
    <property type="match status" value="1"/>
</dbReference>
<proteinExistence type="predicted"/>
<feature type="domain" description="Ketosynthase family 3 (KS3)" evidence="3">
    <location>
        <begin position="7"/>
        <end position="181"/>
    </location>
</feature>
<reference evidence="5" key="1">
    <citation type="journal article" date="2017" name="Genome Biol.">
        <title>Comparative genomics reveals high biological diversity and specific adaptations in the industrially and medically important fungal genus Aspergillus.</title>
        <authorList>
            <person name="de Vries R.P."/>
            <person name="Riley R."/>
            <person name="Wiebenga A."/>
            <person name="Aguilar-Osorio G."/>
            <person name="Amillis S."/>
            <person name="Uchima C.A."/>
            <person name="Anderluh G."/>
            <person name="Asadollahi M."/>
            <person name="Askin M."/>
            <person name="Barry K."/>
            <person name="Battaglia E."/>
            <person name="Bayram O."/>
            <person name="Benocci T."/>
            <person name="Braus-Stromeyer S.A."/>
            <person name="Caldana C."/>
            <person name="Canovas D."/>
            <person name="Cerqueira G.C."/>
            <person name="Chen F."/>
            <person name="Chen W."/>
            <person name="Choi C."/>
            <person name="Clum A."/>
            <person name="Dos Santos R.A."/>
            <person name="Damasio A.R."/>
            <person name="Diallinas G."/>
            <person name="Emri T."/>
            <person name="Fekete E."/>
            <person name="Flipphi M."/>
            <person name="Freyberg S."/>
            <person name="Gallo A."/>
            <person name="Gournas C."/>
            <person name="Habgood R."/>
            <person name="Hainaut M."/>
            <person name="Harispe M.L."/>
            <person name="Henrissat B."/>
            <person name="Hilden K.S."/>
            <person name="Hope R."/>
            <person name="Hossain A."/>
            <person name="Karabika E."/>
            <person name="Karaffa L."/>
            <person name="Karanyi Z."/>
            <person name="Krasevec N."/>
            <person name="Kuo A."/>
            <person name="Kusch H."/>
            <person name="LaButti K."/>
            <person name="Lagendijk E.L."/>
            <person name="Lapidus A."/>
            <person name="Levasseur A."/>
            <person name="Lindquist E."/>
            <person name="Lipzen A."/>
            <person name="Logrieco A.F."/>
            <person name="MacCabe A."/>
            <person name="Maekelae M.R."/>
            <person name="Malavazi I."/>
            <person name="Melin P."/>
            <person name="Meyer V."/>
            <person name="Mielnichuk N."/>
            <person name="Miskei M."/>
            <person name="Molnar A.P."/>
            <person name="Mule G."/>
            <person name="Ngan C.Y."/>
            <person name="Orejas M."/>
            <person name="Orosz E."/>
            <person name="Ouedraogo J.P."/>
            <person name="Overkamp K.M."/>
            <person name="Park H.-S."/>
            <person name="Perrone G."/>
            <person name="Piumi F."/>
            <person name="Punt P.J."/>
            <person name="Ram A.F."/>
            <person name="Ramon A."/>
            <person name="Rauscher S."/>
            <person name="Record E."/>
            <person name="Riano-Pachon D.M."/>
            <person name="Robert V."/>
            <person name="Roehrig J."/>
            <person name="Ruller R."/>
            <person name="Salamov A."/>
            <person name="Salih N.S."/>
            <person name="Samson R.A."/>
            <person name="Sandor E."/>
            <person name="Sanguinetti M."/>
            <person name="Schuetze T."/>
            <person name="Sepcic K."/>
            <person name="Shelest E."/>
            <person name="Sherlock G."/>
            <person name="Sophianopoulou V."/>
            <person name="Squina F.M."/>
            <person name="Sun H."/>
            <person name="Susca A."/>
            <person name="Todd R.B."/>
            <person name="Tsang A."/>
            <person name="Unkles S.E."/>
            <person name="van de Wiele N."/>
            <person name="van Rossen-Uffink D."/>
            <person name="Oliveira J.V."/>
            <person name="Vesth T.C."/>
            <person name="Visser J."/>
            <person name="Yu J.-H."/>
            <person name="Zhou M."/>
            <person name="Andersen M.R."/>
            <person name="Archer D.B."/>
            <person name="Baker S.E."/>
            <person name="Benoit I."/>
            <person name="Brakhage A.A."/>
            <person name="Braus G.H."/>
            <person name="Fischer R."/>
            <person name="Frisvad J.C."/>
            <person name="Goldman G.H."/>
            <person name="Houbraken J."/>
            <person name="Oakley B."/>
            <person name="Pocsi I."/>
            <person name="Scazzocchio C."/>
            <person name="Seiboth B."/>
            <person name="vanKuyk P.A."/>
            <person name="Wortman J."/>
            <person name="Dyer P.S."/>
            <person name="Grigoriev I.V."/>
        </authorList>
    </citation>
    <scope>NUCLEOTIDE SEQUENCE [LARGE SCALE GENOMIC DNA]</scope>
    <source>
        <strain evidence="5">CBS 506.65</strain>
    </source>
</reference>
<gene>
    <name evidence="4" type="ORF">ASPZODRAFT_16183</name>
</gene>
<keyword evidence="1" id="KW-0596">Phosphopantetheine</keyword>
<dbReference type="GO" id="GO:0044550">
    <property type="term" value="P:secondary metabolite biosynthetic process"/>
    <property type="evidence" value="ECO:0007669"/>
    <property type="project" value="TreeGrafter"/>
</dbReference>
<dbReference type="STRING" id="1073090.A0A1L9SH60"/>
<dbReference type="InterPro" id="IPR050091">
    <property type="entry name" value="PKS_NRPS_Biosynth_Enz"/>
</dbReference>
<dbReference type="OrthoDB" id="329835at2759"/>
<dbReference type="InterPro" id="IPR016039">
    <property type="entry name" value="Thiolase-like"/>
</dbReference>
<keyword evidence="5" id="KW-1185">Reference proteome</keyword>
<dbReference type="PANTHER" id="PTHR43775">
    <property type="entry name" value="FATTY ACID SYNTHASE"/>
    <property type="match status" value="1"/>
</dbReference>
<dbReference type="CDD" id="cd00833">
    <property type="entry name" value="PKS"/>
    <property type="match status" value="1"/>
</dbReference>
<dbReference type="RefSeq" id="XP_022580926.1">
    <property type="nucleotide sequence ID" value="XM_022726543.1"/>
</dbReference>
<evidence type="ECO:0000256" key="1">
    <source>
        <dbReference type="ARBA" id="ARBA00022450"/>
    </source>
</evidence>
<dbReference type="Gene3D" id="3.40.47.10">
    <property type="match status" value="1"/>
</dbReference>
<evidence type="ECO:0000256" key="2">
    <source>
        <dbReference type="ARBA" id="ARBA00022553"/>
    </source>
</evidence>
<dbReference type="GO" id="GO:0004312">
    <property type="term" value="F:fatty acid synthase activity"/>
    <property type="evidence" value="ECO:0007669"/>
    <property type="project" value="TreeGrafter"/>
</dbReference>
<dbReference type="EMBL" id="KV878342">
    <property type="protein sequence ID" value="OJJ46416.1"/>
    <property type="molecule type" value="Genomic_DNA"/>
</dbReference>
<dbReference type="VEuPathDB" id="FungiDB:ASPZODRAFT_16183"/>